<feature type="compositionally biased region" description="Basic residues" evidence="1">
    <location>
        <begin position="693"/>
        <end position="705"/>
    </location>
</feature>
<evidence type="ECO:0000313" key="2">
    <source>
        <dbReference type="EMBL" id="CAD8886786.1"/>
    </source>
</evidence>
<gene>
    <name evidence="2" type="ORF">CHYS00102_LOCUS13984</name>
</gene>
<proteinExistence type="predicted"/>
<feature type="region of interest" description="Disordered" evidence="1">
    <location>
        <begin position="1"/>
        <end position="33"/>
    </location>
</feature>
<protein>
    <submittedName>
        <fullName evidence="2">Uncharacterized protein</fullName>
    </submittedName>
</protein>
<dbReference type="AlphaFoldDB" id="A0A7S1FTB9"/>
<evidence type="ECO:0000256" key="1">
    <source>
        <dbReference type="SAM" id="MobiDB-lite"/>
    </source>
</evidence>
<dbReference type="EMBL" id="HBFR01019313">
    <property type="protein sequence ID" value="CAD8886786.1"/>
    <property type="molecule type" value="Transcribed_RNA"/>
</dbReference>
<feature type="region of interest" description="Disordered" evidence="1">
    <location>
        <begin position="670"/>
        <end position="747"/>
    </location>
</feature>
<reference evidence="2" key="1">
    <citation type="submission" date="2021-01" db="EMBL/GenBank/DDBJ databases">
        <authorList>
            <person name="Corre E."/>
            <person name="Pelletier E."/>
            <person name="Niang G."/>
            <person name="Scheremetjew M."/>
            <person name="Finn R."/>
            <person name="Kale V."/>
            <person name="Holt S."/>
            <person name="Cochrane G."/>
            <person name="Meng A."/>
            <person name="Brown T."/>
            <person name="Cohen L."/>
        </authorList>
    </citation>
    <scope>NUCLEOTIDE SEQUENCE</scope>
    <source>
        <strain evidence="2">308</strain>
    </source>
</reference>
<feature type="compositionally biased region" description="Polar residues" evidence="1">
    <location>
        <begin position="1"/>
        <end position="16"/>
    </location>
</feature>
<accession>A0A7S1FTB9</accession>
<feature type="region of interest" description="Disordered" evidence="1">
    <location>
        <begin position="604"/>
        <end position="658"/>
    </location>
</feature>
<name>A0A7S1FTB9_9STRA</name>
<organism evidence="2">
    <name type="scientific">Corethron hystrix</name>
    <dbReference type="NCBI Taxonomy" id="216773"/>
    <lineage>
        <taxon>Eukaryota</taxon>
        <taxon>Sar</taxon>
        <taxon>Stramenopiles</taxon>
        <taxon>Ochrophyta</taxon>
        <taxon>Bacillariophyta</taxon>
        <taxon>Coscinodiscophyceae</taxon>
        <taxon>Corethrophycidae</taxon>
        <taxon>Corethrales</taxon>
        <taxon>Corethraceae</taxon>
        <taxon>Corethron</taxon>
    </lineage>
</organism>
<sequence length="747" mass="82865">MVSNDDPSNSWTQKATTWEMAQARSPKTASNISRCKRSAYGRRPASALARSRSVDTNSACVGSDGNYGDGCGDGGGDGFNSHADSDYDGSLAKGSVFRSTLTSRSALRASLSSSSLSTMSDINSCISETEPFPFGEEQHLQDENWHPNVLKPLDKMHLKDYSKCRDFSSLANDGQSWGMSQTLKLQKGICNTTANGEKATQGTTCTSNRLFDKILINRNEASPSGLSNRKRGVCASPLDIDDVGECVIDSHGIPVERRRSRFRVLSPHKSLKKSLIDEENYFPPRESLDVSFCSTAASMDSDSDASMEENEKIVCSEGNVHTQNLQRLQTAPKVGHRCLIPLSEISEDHPQFQVMIKAIPSFDDLKFLLRLMRKDLKEKHTHSFGVRSKNSFITIAIPNQWTSDRKAKFLTWATTGEDSTDTTPGLGFNLRAAGGNVFFLQIVRKRGEIVRNFLELSFQHMKTSMKAGTETGMKTSIPICSQKLMKKHMSTQPLTNRSNEIPDENKMFFDLTTPRPRSQTLPCTSFVRRDSSSALSTKMENLQVSISSSIKAPPPSTTKLNESLVRTVTLESVDTLKLALTEKQARNSRRASFKVSKFNEPPVGVQDLFAGKSSSPRMKLRRRPVKHHSDMPTKDNSGSPLQALRKSRPRHSGEHSIGGQDLLLHMGCHGLTPKSNVRKHYGSTPKASFTPKRDHKSKRSGRIKKCLTLNTEDEYTPKPQSSDSFQYPPMPSSRKPLDTPILEMLET</sequence>